<evidence type="ECO:0008006" key="3">
    <source>
        <dbReference type="Google" id="ProtNLM"/>
    </source>
</evidence>
<reference evidence="2" key="1">
    <citation type="journal article" date="2004" name="Environ. Microbiol.">
        <title>The genome of Desulfotalea psychrophila, a sulfate-reducing bacterium from permanently cold Arctic sediments.</title>
        <authorList>
            <person name="Rabus R."/>
            <person name="Ruepp A."/>
            <person name="Frickey T."/>
            <person name="Rattei T."/>
            <person name="Fartmann B."/>
            <person name="Stark M."/>
            <person name="Bauer M."/>
            <person name="Zibat A."/>
            <person name="Lombardot T."/>
            <person name="Becker I."/>
            <person name="Amann J."/>
            <person name="Gellner K."/>
            <person name="Teeling H."/>
            <person name="Leuschner W.D."/>
            <person name="Gloeckner F.-O."/>
            <person name="Lupas A.N."/>
            <person name="Amann R."/>
            <person name="Klenk H.-P."/>
        </authorList>
    </citation>
    <scope>NUCLEOTIDE SEQUENCE [LARGE SCALE GENOMIC DNA]</scope>
    <source>
        <strain evidence="2">DSM 12343 / LSv54</strain>
    </source>
</reference>
<dbReference type="PANTHER" id="PTHR35866:SF1">
    <property type="entry name" value="YKGJ FAMILY CYSTEINE CLUSTER PROTEIN"/>
    <property type="match status" value="1"/>
</dbReference>
<dbReference type="PANTHER" id="PTHR35866">
    <property type="entry name" value="PUTATIVE-RELATED"/>
    <property type="match status" value="1"/>
</dbReference>
<dbReference type="Proteomes" id="UP000000602">
    <property type="component" value="Chromosome"/>
</dbReference>
<protein>
    <recommendedName>
        <fullName evidence="3">YkgJ family cysteine cluster protein</fullName>
    </recommendedName>
</protein>
<dbReference type="Pfam" id="PF03692">
    <property type="entry name" value="CxxCxxCC"/>
    <property type="match status" value="1"/>
</dbReference>
<dbReference type="InterPro" id="IPR005358">
    <property type="entry name" value="Puta_zinc/iron-chelating_dom"/>
</dbReference>
<dbReference type="EMBL" id="CR522870">
    <property type="protein sequence ID" value="CAG35280.1"/>
    <property type="molecule type" value="Genomic_DNA"/>
</dbReference>
<accession>Q6AQU3</accession>
<name>Q6AQU3_DESPS</name>
<dbReference type="eggNOG" id="COG0727">
    <property type="taxonomic scope" value="Bacteria"/>
</dbReference>
<gene>
    <name evidence="1" type="ordered locus">DP0551</name>
</gene>
<dbReference type="HOGENOM" id="CLU_132545_0_0_7"/>
<dbReference type="AlphaFoldDB" id="Q6AQU3"/>
<sequence>MHRDCANPFFMLVTQSLRSRVSHPIKTKKHPPIIIMLPPDSSIEQTSTWTKYNRRLCDQCQGTCCSLAVEVKASDLLRMEVTDQFELEENPKKIAKRLKKEGLIEHFRQKDGIFTLARMANGDCIYLHPKTRRCTIYPQRPDTCRNHPQVGPRPGYCAFKAKSTP</sequence>
<proteinExistence type="predicted"/>
<keyword evidence="2" id="KW-1185">Reference proteome</keyword>
<dbReference type="STRING" id="177439.DP0551"/>
<organism evidence="1 2">
    <name type="scientific">Desulfotalea psychrophila (strain LSv54 / DSM 12343)</name>
    <dbReference type="NCBI Taxonomy" id="177439"/>
    <lineage>
        <taxon>Bacteria</taxon>
        <taxon>Pseudomonadati</taxon>
        <taxon>Thermodesulfobacteriota</taxon>
        <taxon>Desulfobulbia</taxon>
        <taxon>Desulfobulbales</taxon>
        <taxon>Desulfocapsaceae</taxon>
        <taxon>Desulfotalea</taxon>
    </lineage>
</organism>
<evidence type="ECO:0000313" key="1">
    <source>
        <dbReference type="EMBL" id="CAG35280.1"/>
    </source>
</evidence>
<dbReference type="KEGG" id="dps:DP0551"/>
<evidence type="ECO:0000313" key="2">
    <source>
        <dbReference type="Proteomes" id="UP000000602"/>
    </source>
</evidence>